<dbReference type="Gene3D" id="1.25.40.10">
    <property type="entry name" value="Tetratricopeptide repeat domain"/>
    <property type="match status" value="1"/>
</dbReference>
<dbReference type="EMBL" id="FQUS01000023">
    <property type="protein sequence ID" value="SHG27521.1"/>
    <property type="molecule type" value="Genomic_DNA"/>
</dbReference>
<accession>A0A1M5IGX9</accession>
<organism evidence="1 2">
    <name type="scientific">Fodinibius roseus</name>
    <dbReference type="NCBI Taxonomy" id="1194090"/>
    <lineage>
        <taxon>Bacteria</taxon>
        <taxon>Pseudomonadati</taxon>
        <taxon>Balneolota</taxon>
        <taxon>Balneolia</taxon>
        <taxon>Balneolales</taxon>
        <taxon>Balneolaceae</taxon>
        <taxon>Fodinibius</taxon>
    </lineage>
</organism>
<sequence>MSKDPQSKIKQLARQIKSNPGDSFSKFALALEFRKQGKFKNARILFEDILKHDPDYVGVYYHLGKLYEMHDRLQDARDMYKKGIPKAEQQQKKRTKSELQEALQNVKIEMDS</sequence>
<dbReference type="Proteomes" id="UP000184041">
    <property type="component" value="Unassembled WGS sequence"/>
</dbReference>
<dbReference type="InterPro" id="IPR011990">
    <property type="entry name" value="TPR-like_helical_dom_sf"/>
</dbReference>
<dbReference type="InterPro" id="IPR019734">
    <property type="entry name" value="TPR_rpt"/>
</dbReference>
<protein>
    <submittedName>
        <fullName evidence="1">Tetratricopeptide repeat-containing protein</fullName>
    </submittedName>
</protein>
<dbReference type="AlphaFoldDB" id="A0A1M5IGX9"/>
<dbReference type="RefSeq" id="WP_073067419.1">
    <property type="nucleotide sequence ID" value="NZ_FQUS01000023.1"/>
</dbReference>
<dbReference type="Pfam" id="PF14559">
    <property type="entry name" value="TPR_19"/>
    <property type="match status" value="1"/>
</dbReference>
<reference evidence="1 2" key="1">
    <citation type="submission" date="2016-11" db="EMBL/GenBank/DDBJ databases">
        <authorList>
            <person name="Jaros S."/>
            <person name="Januszkiewicz K."/>
            <person name="Wedrychowicz H."/>
        </authorList>
    </citation>
    <scope>NUCLEOTIDE SEQUENCE [LARGE SCALE GENOMIC DNA]</scope>
    <source>
        <strain evidence="1 2">DSM 21986</strain>
    </source>
</reference>
<dbReference type="OrthoDB" id="1524733at2"/>
<gene>
    <name evidence="1" type="ORF">SAMN05443144_12342</name>
</gene>
<name>A0A1M5IGX9_9BACT</name>
<keyword evidence="2" id="KW-1185">Reference proteome</keyword>
<evidence type="ECO:0000313" key="1">
    <source>
        <dbReference type="EMBL" id="SHG27521.1"/>
    </source>
</evidence>
<dbReference type="STRING" id="1194090.SAMN05443144_12342"/>
<dbReference type="SUPFAM" id="SSF48452">
    <property type="entry name" value="TPR-like"/>
    <property type="match status" value="1"/>
</dbReference>
<proteinExistence type="predicted"/>
<evidence type="ECO:0000313" key="2">
    <source>
        <dbReference type="Proteomes" id="UP000184041"/>
    </source>
</evidence>
<dbReference type="SMART" id="SM00028">
    <property type="entry name" value="TPR"/>
    <property type="match status" value="2"/>
</dbReference>